<keyword evidence="3" id="KW-0378">Hydrolase</keyword>
<dbReference type="InterPro" id="IPR001279">
    <property type="entry name" value="Metallo-B-lactamas"/>
</dbReference>
<evidence type="ECO:0000313" key="6">
    <source>
        <dbReference type="EMBL" id="MDA0140693.1"/>
    </source>
</evidence>
<dbReference type="Proteomes" id="UP001147700">
    <property type="component" value="Unassembled WGS sequence"/>
</dbReference>
<accession>A0ABT4RQ42</accession>
<sequence length="272" mass="28834">MSHVTRIELGGIVVDVLCDAVGDHPRALPDAFPGAPALGWDAVRNAFPATVGVEGRWRFGTHVLLVRTPDARVLVDAGVGPAGTAAADWLHVTGTLDADLAALEVRPEDIDVLVLTHLHQDHIGWLVEPGTRTPRFARARHVLSEPEWTSVQDAMPAHLRDTFEPVQAADLLDVGGDLVDGLALLPLPGHTPGHSGVLIEGEERRLLFGGDAFNHPLQIDDPGVPSLADADREQAVATRHEVLALARGQALTVLGAHLPGALWPERADAAVG</sequence>
<keyword evidence="2" id="KW-0479">Metal-binding</keyword>
<evidence type="ECO:0000256" key="3">
    <source>
        <dbReference type="ARBA" id="ARBA00022801"/>
    </source>
</evidence>
<gene>
    <name evidence="6" type="ORF">OJ962_24560</name>
</gene>
<dbReference type="InterPro" id="IPR036866">
    <property type="entry name" value="RibonucZ/Hydroxyglut_hydro"/>
</dbReference>
<protein>
    <submittedName>
        <fullName evidence="6">MBL fold metallo-hydrolase</fullName>
    </submittedName>
</protein>
<dbReference type="PANTHER" id="PTHR42978">
    <property type="entry name" value="QUORUM-QUENCHING LACTONASE YTNP-RELATED-RELATED"/>
    <property type="match status" value="1"/>
</dbReference>
<feature type="domain" description="Metallo-beta-lactamase" evidence="5">
    <location>
        <begin position="60"/>
        <end position="257"/>
    </location>
</feature>
<comment type="similarity">
    <text evidence="1">Belongs to the metallo-beta-lactamase superfamily.</text>
</comment>
<evidence type="ECO:0000256" key="4">
    <source>
        <dbReference type="ARBA" id="ARBA00022833"/>
    </source>
</evidence>
<dbReference type="RefSeq" id="WP_202958280.1">
    <property type="nucleotide sequence ID" value="NZ_JAPCID010000043.1"/>
</dbReference>
<dbReference type="InterPro" id="IPR051013">
    <property type="entry name" value="MBL_superfamily_lactonases"/>
</dbReference>
<dbReference type="Pfam" id="PF00753">
    <property type="entry name" value="Lactamase_B"/>
    <property type="match status" value="1"/>
</dbReference>
<dbReference type="Gene3D" id="3.60.15.10">
    <property type="entry name" value="Ribonuclease Z/Hydroxyacylglutathione hydrolase-like"/>
    <property type="match status" value="1"/>
</dbReference>
<dbReference type="SMART" id="SM00849">
    <property type="entry name" value="Lactamase_B"/>
    <property type="match status" value="1"/>
</dbReference>
<keyword evidence="7" id="KW-1185">Reference proteome</keyword>
<name>A0ABT4RQ42_9ACTN</name>
<dbReference type="SUPFAM" id="SSF56281">
    <property type="entry name" value="Metallo-hydrolase/oxidoreductase"/>
    <property type="match status" value="1"/>
</dbReference>
<dbReference type="EMBL" id="JAPCID010000043">
    <property type="protein sequence ID" value="MDA0140693.1"/>
    <property type="molecule type" value="Genomic_DNA"/>
</dbReference>
<keyword evidence="4" id="KW-0862">Zinc</keyword>
<comment type="caution">
    <text evidence="6">The sequence shown here is derived from an EMBL/GenBank/DDBJ whole genome shotgun (WGS) entry which is preliminary data.</text>
</comment>
<evidence type="ECO:0000256" key="1">
    <source>
        <dbReference type="ARBA" id="ARBA00007749"/>
    </source>
</evidence>
<proteinExistence type="inferred from homology"/>
<evidence type="ECO:0000313" key="7">
    <source>
        <dbReference type="Proteomes" id="UP001147700"/>
    </source>
</evidence>
<reference evidence="6" key="1">
    <citation type="submission" date="2022-10" db="EMBL/GenBank/DDBJ databases">
        <title>The WGS of Solirubrobacter sp. CPCC 204708.</title>
        <authorList>
            <person name="Jiang Z."/>
        </authorList>
    </citation>
    <scope>NUCLEOTIDE SEQUENCE</scope>
    <source>
        <strain evidence="6">CPCC 204708</strain>
    </source>
</reference>
<evidence type="ECO:0000256" key="2">
    <source>
        <dbReference type="ARBA" id="ARBA00022723"/>
    </source>
</evidence>
<organism evidence="6 7">
    <name type="scientific">Solirubrobacter deserti</name>
    <dbReference type="NCBI Taxonomy" id="2282478"/>
    <lineage>
        <taxon>Bacteria</taxon>
        <taxon>Bacillati</taxon>
        <taxon>Actinomycetota</taxon>
        <taxon>Thermoleophilia</taxon>
        <taxon>Solirubrobacterales</taxon>
        <taxon>Solirubrobacteraceae</taxon>
        <taxon>Solirubrobacter</taxon>
    </lineage>
</organism>
<evidence type="ECO:0000259" key="5">
    <source>
        <dbReference type="SMART" id="SM00849"/>
    </source>
</evidence>